<keyword evidence="8 12" id="KW-0472">Membrane</keyword>
<dbReference type="EMBL" id="JFAD01000014">
    <property type="protein sequence ID" value="EXU61215.1"/>
    <property type="molecule type" value="Genomic_DNA"/>
</dbReference>
<dbReference type="PANTHER" id="PTHR33445">
    <property type="entry name" value="ATP SYNTHASE SUBUNIT B', CHLOROPLASTIC"/>
    <property type="match status" value="1"/>
</dbReference>
<evidence type="ECO:0000256" key="4">
    <source>
        <dbReference type="ARBA" id="ARBA00022692"/>
    </source>
</evidence>
<dbReference type="InterPro" id="IPR050059">
    <property type="entry name" value="ATP_synthase_B_chain"/>
</dbReference>
<evidence type="ECO:0000313" key="15">
    <source>
        <dbReference type="Proteomes" id="UP000020977"/>
    </source>
</evidence>
<evidence type="ECO:0000256" key="6">
    <source>
        <dbReference type="ARBA" id="ARBA00022989"/>
    </source>
</evidence>
<evidence type="ECO:0000256" key="8">
    <source>
        <dbReference type="ARBA" id="ARBA00023136"/>
    </source>
</evidence>
<evidence type="ECO:0000256" key="2">
    <source>
        <dbReference type="ARBA" id="ARBA00022448"/>
    </source>
</evidence>
<evidence type="ECO:0000256" key="1">
    <source>
        <dbReference type="ARBA" id="ARBA00005513"/>
    </source>
</evidence>
<dbReference type="PATRIC" id="fig|1188239.3.peg.632"/>
<keyword evidence="5 12" id="KW-0375">Hydrogen ion transport</keyword>
<evidence type="ECO:0000256" key="5">
    <source>
        <dbReference type="ARBA" id="ARBA00022781"/>
    </source>
</evidence>
<evidence type="ECO:0000256" key="3">
    <source>
        <dbReference type="ARBA" id="ARBA00022547"/>
    </source>
</evidence>
<dbReference type="Proteomes" id="UP000020977">
    <property type="component" value="Unassembled WGS sequence"/>
</dbReference>
<evidence type="ECO:0000256" key="10">
    <source>
        <dbReference type="ARBA" id="ARBA00025198"/>
    </source>
</evidence>
<evidence type="ECO:0000256" key="9">
    <source>
        <dbReference type="ARBA" id="ARBA00023310"/>
    </source>
</evidence>
<keyword evidence="9 12" id="KW-0066">ATP synthesis</keyword>
<comment type="similarity">
    <text evidence="1 12 13">Belongs to the ATPase B chain family.</text>
</comment>
<dbReference type="GO" id="GO:0045259">
    <property type="term" value="C:proton-transporting ATP synthase complex"/>
    <property type="evidence" value="ECO:0007669"/>
    <property type="project" value="UniProtKB-KW"/>
</dbReference>
<protein>
    <recommendedName>
        <fullName evidence="12">ATP synthase subunit b</fullName>
    </recommendedName>
    <alternativeName>
        <fullName evidence="12">ATP synthase F(0) sector subunit b</fullName>
    </alternativeName>
    <alternativeName>
        <fullName evidence="12">ATPase subunit I</fullName>
    </alternativeName>
    <alternativeName>
        <fullName evidence="12">F-type ATPase subunit b</fullName>
        <shortName evidence="12">F-ATPase subunit b</shortName>
    </alternativeName>
</protein>
<evidence type="ECO:0000256" key="13">
    <source>
        <dbReference type="RuleBase" id="RU003848"/>
    </source>
</evidence>
<feature type="transmembrane region" description="Helical" evidence="12">
    <location>
        <begin position="20"/>
        <end position="42"/>
    </location>
</feature>
<dbReference type="RefSeq" id="WP_044284102.1">
    <property type="nucleotide sequence ID" value="NZ_JFAD01000014.1"/>
</dbReference>
<sequence length="182" mass="21295">MQPSINQSLGELFKGIIPNVYVVAATLVSFIVLFLVLTYFVYRPLKKYIKQRKDFLQNHIDSTIQSNNEAKELAKQSQNHLEETKQYCIDLKHESQLEANKLIEDSKKQATEEARRLISEGQKVLTEYEKEIVKKYQENIINVAADISKKFLINQEQNNKDLHEKMILDLENLLKSEKNIRE</sequence>
<dbReference type="GO" id="GO:0046961">
    <property type="term" value="F:proton-transporting ATPase activity, rotational mechanism"/>
    <property type="evidence" value="ECO:0007669"/>
    <property type="project" value="TreeGrafter"/>
</dbReference>
<reference evidence="14 15" key="1">
    <citation type="submission" date="2014-03" db="EMBL/GenBank/DDBJ databases">
        <title>Genome sequence of Mycoplasma ovipneumoniae strain 14811.</title>
        <authorList>
            <person name="Sirand-Pugnet P."/>
            <person name="Breton M."/>
            <person name="Dordet-Frisoni E."/>
            <person name="Baranowski E."/>
            <person name="Barre A."/>
            <person name="Couture C."/>
            <person name="Dupuy V."/>
            <person name="Gaurivaud P."/>
            <person name="Jacob D."/>
            <person name="Lemaitre C."/>
            <person name="Manso-Silvan L."/>
            <person name="Nikolski M."/>
            <person name="Nouvel L.-X."/>
            <person name="Poumarat F."/>
            <person name="Tardy F."/>
            <person name="Thebault P."/>
            <person name="Theil S."/>
            <person name="Citti C."/>
            <person name="Thiaucourt F."/>
            <person name="Blanchard A."/>
        </authorList>
    </citation>
    <scope>NUCLEOTIDE SEQUENCE [LARGE SCALE GENOMIC DNA]</scope>
    <source>
        <strain evidence="14 15">14811</strain>
    </source>
</reference>
<dbReference type="GO" id="GO:0005886">
    <property type="term" value="C:plasma membrane"/>
    <property type="evidence" value="ECO:0007669"/>
    <property type="project" value="UniProtKB-SubCell"/>
</dbReference>
<dbReference type="GO" id="GO:0012505">
    <property type="term" value="C:endomembrane system"/>
    <property type="evidence" value="ECO:0007669"/>
    <property type="project" value="UniProtKB-SubCell"/>
</dbReference>
<comment type="function">
    <text evidence="10 12">F(1)F(0) ATP synthase produces ATP from ADP in the presence of a proton or sodium gradient. F-type ATPases consist of two structural domains, F(1) containing the extramembraneous catalytic core and F(0) containing the membrane proton channel, linked together by a central stalk and a peripheral stalk. During catalysis, ATP synthesis in the catalytic domain of F(1) is coupled via a rotary mechanism of the central stalk subunits to proton translocation.</text>
</comment>
<dbReference type="HAMAP" id="MF_01398">
    <property type="entry name" value="ATP_synth_b_bprime"/>
    <property type="match status" value="1"/>
</dbReference>
<dbReference type="GO" id="GO:0046933">
    <property type="term" value="F:proton-transporting ATP synthase activity, rotational mechanism"/>
    <property type="evidence" value="ECO:0007669"/>
    <property type="project" value="UniProtKB-UniRule"/>
</dbReference>
<keyword evidence="4 12" id="KW-0812">Transmembrane</keyword>
<keyword evidence="12" id="KW-1003">Cell membrane</keyword>
<dbReference type="InterPro" id="IPR002146">
    <property type="entry name" value="ATP_synth_b/b'su_bac/chlpt"/>
</dbReference>
<comment type="caution">
    <text evidence="14">The sequence shown here is derived from an EMBL/GenBank/DDBJ whole genome shotgun (WGS) entry which is preliminary data.</text>
</comment>
<dbReference type="PANTHER" id="PTHR33445:SF1">
    <property type="entry name" value="ATP SYNTHASE SUBUNIT B"/>
    <property type="match status" value="1"/>
</dbReference>
<evidence type="ECO:0000313" key="14">
    <source>
        <dbReference type="EMBL" id="EXU61215.1"/>
    </source>
</evidence>
<gene>
    <name evidence="12 14" type="primary">atpF</name>
    <name evidence="14" type="ORF">MOVI_2580</name>
</gene>
<keyword evidence="7 12" id="KW-0406">Ion transport</keyword>
<organism evidence="14 15">
    <name type="scientific">Mesomycoplasma ovipneumoniae 14811</name>
    <dbReference type="NCBI Taxonomy" id="1188239"/>
    <lineage>
        <taxon>Bacteria</taxon>
        <taxon>Bacillati</taxon>
        <taxon>Mycoplasmatota</taxon>
        <taxon>Mycoplasmoidales</taxon>
        <taxon>Metamycoplasmataceae</taxon>
        <taxon>Mesomycoplasma</taxon>
    </lineage>
</organism>
<evidence type="ECO:0000256" key="7">
    <source>
        <dbReference type="ARBA" id="ARBA00023065"/>
    </source>
</evidence>
<keyword evidence="3 12" id="KW-0138">CF(0)</keyword>
<dbReference type="AlphaFoldDB" id="A0A014MI76"/>
<keyword evidence="6 12" id="KW-1133">Transmembrane helix</keyword>
<comment type="subunit">
    <text evidence="12">F-type ATPases have 2 components, F(1) - the catalytic core - and F(0) - the membrane proton channel. F(1) has five subunits: alpha(3), beta(3), gamma(1), delta(1), epsilon(1). F(0) has three main subunits: a(1), b(2) and c(10-14). The alpha and beta chains form an alternating ring which encloses part of the gamma chain. F(1) is attached to F(0) by a central stalk formed by the gamma and epsilon chains, while a peripheral stalk is formed by the delta and b chains.</text>
</comment>
<evidence type="ECO:0000256" key="11">
    <source>
        <dbReference type="ARBA" id="ARBA00037847"/>
    </source>
</evidence>
<evidence type="ECO:0000256" key="12">
    <source>
        <dbReference type="HAMAP-Rule" id="MF_01398"/>
    </source>
</evidence>
<comment type="function">
    <text evidence="12">Component of the F(0) channel, it forms part of the peripheral stalk, linking F(1) to F(0).</text>
</comment>
<name>A0A014MI76_9BACT</name>
<comment type="subcellular location">
    <subcellularLocation>
        <location evidence="12">Cell membrane</location>
        <topology evidence="12">Single-pass membrane protein</topology>
    </subcellularLocation>
    <subcellularLocation>
        <location evidence="11">Endomembrane system</location>
        <topology evidence="11">Single-pass membrane protein</topology>
    </subcellularLocation>
</comment>
<keyword evidence="2 12" id="KW-0813">Transport</keyword>
<accession>A0A014MI76</accession>
<proteinExistence type="inferred from homology"/>
<dbReference type="eggNOG" id="COG0711">
    <property type="taxonomic scope" value="Bacteria"/>
</dbReference>
<dbReference type="CDD" id="cd06503">
    <property type="entry name" value="ATP-synt_Fo_b"/>
    <property type="match status" value="1"/>
</dbReference>
<dbReference type="Pfam" id="PF00430">
    <property type="entry name" value="ATP-synt_B"/>
    <property type="match status" value="1"/>
</dbReference>
<dbReference type="STRING" id="1188239.MOVI_2580"/>